<dbReference type="SUPFAM" id="SSF88659">
    <property type="entry name" value="Sigma3 and sigma4 domains of RNA polymerase sigma factors"/>
    <property type="match status" value="1"/>
</dbReference>
<evidence type="ECO:0000256" key="2">
    <source>
        <dbReference type="ARBA" id="ARBA00023015"/>
    </source>
</evidence>
<keyword evidence="3" id="KW-0731">Sigma factor</keyword>
<evidence type="ECO:0000259" key="6">
    <source>
        <dbReference type="Pfam" id="PF04542"/>
    </source>
</evidence>
<dbReference type="CDD" id="cd06171">
    <property type="entry name" value="Sigma70_r4"/>
    <property type="match status" value="1"/>
</dbReference>
<comment type="similarity">
    <text evidence="1">Belongs to the sigma-70 factor family. ECF subfamily.</text>
</comment>
<evidence type="ECO:0000313" key="9">
    <source>
        <dbReference type="Proteomes" id="UP000176241"/>
    </source>
</evidence>
<gene>
    <name evidence="8" type="ORF">A2731_01625</name>
</gene>
<dbReference type="Proteomes" id="UP000176241">
    <property type="component" value="Unassembled WGS sequence"/>
</dbReference>
<dbReference type="InterPro" id="IPR007627">
    <property type="entry name" value="RNA_pol_sigma70_r2"/>
</dbReference>
<dbReference type="Pfam" id="PF08281">
    <property type="entry name" value="Sigma70_r4_2"/>
    <property type="match status" value="1"/>
</dbReference>
<dbReference type="InterPro" id="IPR013249">
    <property type="entry name" value="RNA_pol_sigma70_r4_t2"/>
</dbReference>
<dbReference type="InterPro" id="IPR036388">
    <property type="entry name" value="WH-like_DNA-bd_sf"/>
</dbReference>
<dbReference type="Gene3D" id="1.10.1740.10">
    <property type="match status" value="1"/>
</dbReference>
<dbReference type="GO" id="GO:0003677">
    <property type="term" value="F:DNA binding"/>
    <property type="evidence" value="ECO:0007669"/>
    <property type="project" value="UniProtKB-KW"/>
</dbReference>
<dbReference type="PANTHER" id="PTHR43133:SF8">
    <property type="entry name" value="RNA POLYMERASE SIGMA FACTOR HI_1459-RELATED"/>
    <property type="match status" value="1"/>
</dbReference>
<dbReference type="NCBIfam" id="TIGR02937">
    <property type="entry name" value="sigma70-ECF"/>
    <property type="match status" value="1"/>
</dbReference>
<dbReference type="GO" id="GO:0016987">
    <property type="term" value="F:sigma factor activity"/>
    <property type="evidence" value="ECO:0007669"/>
    <property type="project" value="UniProtKB-KW"/>
</dbReference>
<feature type="domain" description="RNA polymerase sigma-70 region 2" evidence="6">
    <location>
        <begin position="31"/>
        <end position="95"/>
    </location>
</feature>
<proteinExistence type="inferred from homology"/>
<evidence type="ECO:0000259" key="7">
    <source>
        <dbReference type="Pfam" id="PF08281"/>
    </source>
</evidence>
<reference evidence="8 9" key="1">
    <citation type="journal article" date="2016" name="Nat. Commun.">
        <title>Thousands of microbial genomes shed light on interconnected biogeochemical processes in an aquifer system.</title>
        <authorList>
            <person name="Anantharaman K."/>
            <person name="Brown C.T."/>
            <person name="Hug L.A."/>
            <person name="Sharon I."/>
            <person name="Castelle C.J."/>
            <person name="Probst A.J."/>
            <person name="Thomas B.C."/>
            <person name="Singh A."/>
            <person name="Wilkins M.J."/>
            <person name="Karaoz U."/>
            <person name="Brodie E.L."/>
            <person name="Williams K.H."/>
            <person name="Hubbard S.S."/>
            <person name="Banfield J.F."/>
        </authorList>
    </citation>
    <scope>NUCLEOTIDE SEQUENCE [LARGE SCALE GENOMIC DNA]</scope>
</reference>
<dbReference type="PANTHER" id="PTHR43133">
    <property type="entry name" value="RNA POLYMERASE ECF-TYPE SIGMA FACTO"/>
    <property type="match status" value="1"/>
</dbReference>
<keyword evidence="5" id="KW-0804">Transcription</keyword>
<dbReference type="GO" id="GO:0006352">
    <property type="term" value="P:DNA-templated transcription initiation"/>
    <property type="evidence" value="ECO:0007669"/>
    <property type="project" value="InterPro"/>
</dbReference>
<dbReference type="EMBL" id="MHIC01000046">
    <property type="protein sequence ID" value="OGY43498.1"/>
    <property type="molecule type" value="Genomic_DNA"/>
</dbReference>
<dbReference type="InterPro" id="IPR014284">
    <property type="entry name" value="RNA_pol_sigma-70_dom"/>
</dbReference>
<protein>
    <recommendedName>
        <fullName evidence="10">HTH luxR-type domain-containing protein</fullName>
    </recommendedName>
</protein>
<dbReference type="Pfam" id="PF04542">
    <property type="entry name" value="Sigma70_r2"/>
    <property type="match status" value="1"/>
</dbReference>
<name>A0A1G1XTY2_9BACT</name>
<dbReference type="SUPFAM" id="SSF88946">
    <property type="entry name" value="Sigma2 domain of RNA polymerase sigma factors"/>
    <property type="match status" value="1"/>
</dbReference>
<evidence type="ECO:0000256" key="5">
    <source>
        <dbReference type="ARBA" id="ARBA00023163"/>
    </source>
</evidence>
<accession>A0A1G1XTY2</accession>
<evidence type="ECO:0000256" key="1">
    <source>
        <dbReference type="ARBA" id="ARBA00010641"/>
    </source>
</evidence>
<dbReference type="STRING" id="1797533.A2731_01625"/>
<evidence type="ECO:0008006" key="10">
    <source>
        <dbReference type="Google" id="ProtNLM"/>
    </source>
</evidence>
<organism evidence="8 9">
    <name type="scientific">Candidatus Buchananbacteria bacterium RIFCSPHIGHO2_01_FULL_39_8</name>
    <dbReference type="NCBI Taxonomy" id="1797533"/>
    <lineage>
        <taxon>Bacteria</taxon>
        <taxon>Candidatus Buchananiibacteriota</taxon>
    </lineage>
</organism>
<evidence type="ECO:0000256" key="3">
    <source>
        <dbReference type="ARBA" id="ARBA00023082"/>
    </source>
</evidence>
<evidence type="ECO:0000256" key="4">
    <source>
        <dbReference type="ARBA" id="ARBA00023125"/>
    </source>
</evidence>
<comment type="caution">
    <text evidence="8">The sequence shown here is derived from an EMBL/GenBank/DDBJ whole genome shotgun (WGS) entry which is preliminary data.</text>
</comment>
<dbReference type="InterPro" id="IPR039425">
    <property type="entry name" value="RNA_pol_sigma-70-like"/>
</dbReference>
<sequence>MRTENQQELENHIKACLTGELESFRYIFDYTKERIFQYILSRTSNREDSLDITQEIFVDIWKALPRFKYRSVGQFYGFIFLIARRRLIKYYRSRQSQVALSEQHDDLPAERDESDFNNYSDLLTSIKRLRKKHQEVLRLRYWSGLSYQEIGQVLGATETTVKVWHYRAIQKLKKFLKDKI</sequence>
<dbReference type="AlphaFoldDB" id="A0A1G1XTY2"/>
<dbReference type="Gene3D" id="1.10.10.10">
    <property type="entry name" value="Winged helix-like DNA-binding domain superfamily/Winged helix DNA-binding domain"/>
    <property type="match status" value="1"/>
</dbReference>
<keyword evidence="2" id="KW-0805">Transcription regulation</keyword>
<evidence type="ECO:0000313" key="8">
    <source>
        <dbReference type="EMBL" id="OGY43498.1"/>
    </source>
</evidence>
<dbReference type="InterPro" id="IPR013325">
    <property type="entry name" value="RNA_pol_sigma_r2"/>
</dbReference>
<dbReference type="InterPro" id="IPR013324">
    <property type="entry name" value="RNA_pol_sigma_r3/r4-like"/>
</dbReference>
<feature type="domain" description="RNA polymerase sigma factor 70 region 4 type 2" evidence="7">
    <location>
        <begin position="122"/>
        <end position="172"/>
    </location>
</feature>
<keyword evidence="4" id="KW-0238">DNA-binding</keyword>